<name>A0AAV0XP44_9HEMI</name>
<dbReference type="PANTHER" id="PTHR33053">
    <property type="entry name" value="PROTEIN, PUTATIVE-RELATED"/>
    <property type="match status" value="1"/>
</dbReference>
<organism evidence="1 2">
    <name type="scientific">Macrosiphum euphorbiae</name>
    <name type="common">potato aphid</name>
    <dbReference type="NCBI Taxonomy" id="13131"/>
    <lineage>
        <taxon>Eukaryota</taxon>
        <taxon>Metazoa</taxon>
        <taxon>Ecdysozoa</taxon>
        <taxon>Arthropoda</taxon>
        <taxon>Hexapoda</taxon>
        <taxon>Insecta</taxon>
        <taxon>Pterygota</taxon>
        <taxon>Neoptera</taxon>
        <taxon>Paraneoptera</taxon>
        <taxon>Hemiptera</taxon>
        <taxon>Sternorrhyncha</taxon>
        <taxon>Aphidomorpha</taxon>
        <taxon>Aphidoidea</taxon>
        <taxon>Aphididae</taxon>
        <taxon>Macrosiphini</taxon>
        <taxon>Macrosiphum</taxon>
    </lineage>
</organism>
<dbReference type="Proteomes" id="UP001160148">
    <property type="component" value="Unassembled WGS sequence"/>
</dbReference>
<reference evidence="1 2" key="1">
    <citation type="submission" date="2023-01" db="EMBL/GenBank/DDBJ databases">
        <authorList>
            <person name="Whitehead M."/>
        </authorList>
    </citation>
    <scope>NUCLEOTIDE SEQUENCE [LARGE SCALE GENOMIC DNA]</scope>
</reference>
<evidence type="ECO:0000313" key="1">
    <source>
        <dbReference type="EMBL" id="CAI6369916.1"/>
    </source>
</evidence>
<sequence>MEIKYLNYARDLLKYFVKNFEIIYGKHLISHNVHGLLHIADDYINFGSLDNISTYPFENFMKSLKKMIRKSDKPLQQIIKRHYEPNEHKHFQYKNETTEITLKKEHSNGPLLDGLTSRQYRNEHFKNMKIKTMSTADRFILTKDNNIMEVLNIGHTMNPNEVVGKLYLIKIPFYEQPLRSTILDIYIVKSLSNELIRIPLKHVKQKVMLLEKDGQNIALPIIHSEY</sequence>
<dbReference type="AlphaFoldDB" id="A0AAV0XP44"/>
<evidence type="ECO:0000313" key="2">
    <source>
        <dbReference type="Proteomes" id="UP001160148"/>
    </source>
</evidence>
<dbReference type="EMBL" id="CARXXK010000117">
    <property type="protein sequence ID" value="CAI6369916.1"/>
    <property type="molecule type" value="Genomic_DNA"/>
</dbReference>
<proteinExistence type="predicted"/>
<gene>
    <name evidence="1" type="ORF">MEUPH1_LOCUS24099</name>
</gene>
<accession>A0AAV0XP44</accession>
<comment type="caution">
    <text evidence="1">The sequence shown here is derived from an EMBL/GenBank/DDBJ whole genome shotgun (WGS) entry which is preliminary data.</text>
</comment>
<keyword evidence="2" id="KW-1185">Reference proteome</keyword>
<protein>
    <submittedName>
        <fullName evidence="1">Uncharacterized protein</fullName>
    </submittedName>
</protein>